<proteinExistence type="predicted"/>
<accession>A0A073JQH4</accession>
<dbReference type="STRING" id="574376.BAMA_15720"/>
<comment type="caution">
    <text evidence="1">The sequence shown here is derived from an EMBL/GenBank/DDBJ whole genome shotgun (WGS) entry which is preliminary data.</text>
</comment>
<dbReference type="OrthoDB" id="2601355at2"/>
<dbReference type="RefSeq" id="WP_034643611.1">
    <property type="nucleotide sequence ID" value="NZ_CBCSJC010000026.1"/>
</dbReference>
<dbReference type="AlphaFoldDB" id="A0A073JQH4"/>
<reference evidence="1 2" key="1">
    <citation type="submission" date="2014-06" db="EMBL/GenBank/DDBJ databases">
        <title>Draft genome sequence of Bacillus manliponensis JCM 15802 (MCCC 1A00708).</title>
        <authorList>
            <person name="Lai Q."/>
            <person name="Liu Y."/>
            <person name="Shao Z."/>
        </authorList>
    </citation>
    <scope>NUCLEOTIDE SEQUENCE [LARGE SCALE GENOMIC DNA]</scope>
    <source>
        <strain evidence="1 2">JCM 15802</strain>
    </source>
</reference>
<protein>
    <recommendedName>
        <fullName evidence="3">Low copy number virion structural protein</fullName>
    </recommendedName>
</protein>
<evidence type="ECO:0000313" key="1">
    <source>
        <dbReference type="EMBL" id="KEK17334.1"/>
    </source>
</evidence>
<dbReference type="EMBL" id="JOTN01000032">
    <property type="protein sequence ID" value="KEK17334.1"/>
    <property type="molecule type" value="Genomic_DNA"/>
</dbReference>
<dbReference type="eggNOG" id="ENOG5032TUG">
    <property type="taxonomic scope" value="Bacteria"/>
</dbReference>
<organism evidence="1 2">
    <name type="scientific">Bacillus manliponensis</name>
    <dbReference type="NCBI Taxonomy" id="574376"/>
    <lineage>
        <taxon>Bacteria</taxon>
        <taxon>Bacillati</taxon>
        <taxon>Bacillota</taxon>
        <taxon>Bacilli</taxon>
        <taxon>Bacillales</taxon>
        <taxon>Bacillaceae</taxon>
        <taxon>Bacillus</taxon>
        <taxon>Bacillus cereus group</taxon>
    </lineage>
</organism>
<dbReference type="Proteomes" id="UP000027822">
    <property type="component" value="Unassembled WGS sequence"/>
</dbReference>
<evidence type="ECO:0008006" key="3">
    <source>
        <dbReference type="Google" id="ProtNLM"/>
    </source>
</evidence>
<sequence length="125" mass="14342">MGFSVNYMAGGRFDTPYFPTKTKPYVKGRRIGIYDAMHIDKTTLSFDTEIIAFSVAASNYSDSDHWSLFINDELIADEVYIKDVPEGFNFSVIKPIPAGAILRFEYHNRSAEQKTVWLNYQLLKD</sequence>
<keyword evidence="2" id="KW-1185">Reference proteome</keyword>
<gene>
    <name evidence="1" type="ORF">BAMA_15720</name>
</gene>
<evidence type="ECO:0000313" key="2">
    <source>
        <dbReference type="Proteomes" id="UP000027822"/>
    </source>
</evidence>
<name>A0A073JQH4_9BACI</name>